<organism evidence="1 2">
    <name type="scientific">Staphylococcus aureus</name>
    <dbReference type="NCBI Taxonomy" id="1280"/>
    <lineage>
        <taxon>Bacteria</taxon>
        <taxon>Bacillati</taxon>
        <taxon>Bacillota</taxon>
        <taxon>Bacilli</taxon>
        <taxon>Bacillales</taxon>
        <taxon>Staphylococcaceae</taxon>
        <taxon>Staphylococcus</taxon>
    </lineage>
</organism>
<protein>
    <submittedName>
        <fullName evidence="1">YfhO family protein</fullName>
    </submittedName>
</protein>
<sequence length="111" mass="12508">LHLYIPNLKWKKVTQLKVNQQVISTPIYIATNQLFNLGHFEKGTTVTLSLTAEQVVDLTNWQLQTLDQTAFNRAVDKLRQQALHVNATKKGHLNGALNVPGNDTQLLYTSI</sequence>
<reference evidence="1 2" key="1">
    <citation type="submission" date="2020-02" db="EMBL/GenBank/DDBJ databases">
        <title>Detection of Heterogeneous Vancomycin Intermediate Resistance in Methicillin Resistant Staphylococcus aureus Isolates from Latin-America.</title>
        <authorList>
            <person name="Castro-Cardozo B."/>
            <person name="Berrio M."/>
            <person name="Vargas M.L."/>
            <person name="Carvajal L.P."/>
            <person name="Millan L.V."/>
            <person name="Rios R."/>
            <person name="Hernandez A."/>
            <person name="Rincon S.L."/>
            <person name="Cubides P."/>
            <person name="Forero E."/>
            <person name="Dinh A."/>
            <person name="Seas C."/>
            <person name="Munita J.M."/>
            <person name="Arias C.A."/>
            <person name="Reyes J."/>
            <person name="Diaz L."/>
        </authorList>
    </citation>
    <scope>NUCLEOTIDE SEQUENCE [LARGE SCALE GENOMIC DNA]</scope>
    <source>
        <strain evidence="1 2">UG255</strain>
    </source>
</reference>
<feature type="non-terminal residue" evidence="1">
    <location>
        <position position="111"/>
    </location>
</feature>
<gene>
    <name evidence="1" type="ORF">G6Y24_13135</name>
</gene>
<name>A0A6M1XUA6_STAAU</name>
<dbReference type="AlphaFoldDB" id="A0A6M1XUA6"/>
<dbReference type="InterPro" id="IPR018580">
    <property type="entry name" value="Uncharacterised_YfhO"/>
</dbReference>
<dbReference type="Proteomes" id="UP000473113">
    <property type="component" value="Unassembled WGS sequence"/>
</dbReference>
<dbReference type="EMBL" id="JAALTR010000314">
    <property type="protein sequence ID" value="NGW68402.1"/>
    <property type="molecule type" value="Genomic_DNA"/>
</dbReference>
<dbReference type="Pfam" id="PF09586">
    <property type="entry name" value="YfhO"/>
    <property type="match status" value="1"/>
</dbReference>
<proteinExistence type="predicted"/>
<evidence type="ECO:0000313" key="1">
    <source>
        <dbReference type="EMBL" id="NGW68402.1"/>
    </source>
</evidence>
<accession>A0A6M1XUA6</accession>
<feature type="non-terminal residue" evidence="1">
    <location>
        <position position="1"/>
    </location>
</feature>
<evidence type="ECO:0000313" key="2">
    <source>
        <dbReference type="Proteomes" id="UP000473113"/>
    </source>
</evidence>
<comment type="caution">
    <text evidence="1">The sequence shown here is derived from an EMBL/GenBank/DDBJ whole genome shotgun (WGS) entry which is preliminary data.</text>
</comment>